<accession>A0ABN1DYL7</accession>
<keyword evidence="7 8" id="KW-0472">Membrane</keyword>
<evidence type="ECO:0000256" key="7">
    <source>
        <dbReference type="ARBA" id="ARBA00023136"/>
    </source>
</evidence>
<evidence type="ECO:0000256" key="5">
    <source>
        <dbReference type="ARBA" id="ARBA00022801"/>
    </source>
</evidence>
<evidence type="ECO:0000256" key="2">
    <source>
        <dbReference type="ARBA" id="ARBA00022676"/>
    </source>
</evidence>
<dbReference type="InterPro" id="IPR029044">
    <property type="entry name" value="Nucleotide-diphossugar_trans"/>
</dbReference>
<dbReference type="InterPro" id="IPR001173">
    <property type="entry name" value="Glyco_trans_2-like"/>
</dbReference>
<dbReference type="EMBL" id="BAAADD010000001">
    <property type="protein sequence ID" value="GAA0555600.1"/>
    <property type="molecule type" value="Genomic_DNA"/>
</dbReference>
<sequence length="882" mass="97853">MIARLAQILRSRGGAVRIALALLLVVSASALFWASRDYTVMAPEWDGLVRGVTYYPSHTYDSEQLKHVPPERIDADMEQLSHFTGHIRTYTVNYGLDKVPEIARRYGLTVSLGIWIGADLDKNEIEMEKAMAVILANRRVIDRVIVGNESVMRGDVTGEQLNGYIKRVRRALPARIKVTTAETWSSWLLHPEIGEYCDVIFVHLLPYWEGSDIRGSIGFLQGAYNHVADEFPDKPIVIGEVGWPSQGRTMNNADASLANQAYFIRNFVQLALDKGYDYYIIEAYDQPWKAAIEGKGGGVGAYWGLFNAEGQPKFNFTGAVRSFPEWRKYTLVAGIFSLLLGLIILGRMPRVRSTGYVVMGGLVALVTTGILLLIDAVTLNYVDPANIAMILAMSPLVLLASIVILTEGVELASALWRVEKRLVRAEIPENPPMVSVHVPCYNEPPEMLIETLNALAKLDYENFEVIVLDNNTPDEETWKPVEAHCETLGPRFRFFHFGGVKGFKAGALNIAIEVTHPDAKYIAVIDSDYHVDPNWMRLTLPYFADERIAIVQGPQDYRDASESLFKAMCYEEYRGFFQIGMVERNESDAIIQHGTMTIVRKDKLIEVGGWATWCITEDTELGLRLFEAGYGAAYLPLSMGKGLIPDTLKSFQGQRYRWVYGAMQIMKRHAGAIFGGSTKLSLAQRYHFFSGWLPWLSDGLGMIVTFVALVWSFAMWAAPRYVDVPMPVLSAAALALFAAKMLKTLLLYPSKVRSGLRGALMASIAGLALTHVVAKAVWSGIFTSGVGFFRTPKCADEAMLSQALRGVWQETTLFGLCIVAIVSVMETGRFDDPAAWLWIIMLGVQSLPYAATVITAAVSARGLAKDRTPAVPAEPPKSLVKI</sequence>
<keyword evidence="6 8" id="KW-1133">Transmembrane helix</keyword>
<reference evidence="10 11" key="1">
    <citation type="journal article" date="2019" name="Int. J. Syst. Evol. Microbiol.">
        <title>The Global Catalogue of Microorganisms (GCM) 10K type strain sequencing project: providing services to taxonomists for standard genome sequencing and annotation.</title>
        <authorList>
            <consortium name="The Broad Institute Genomics Platform"/>
            <consortium name="The Broad Institute Genome Sequencing Center for Infectious Disease"/>
            <person name="Wu L."/>
            <person name="Ma J."/>
        </authorList>
    </citation>
    <scope>NUCLEOTIDE SEQUENCE [LARGE SCALE GENOMIC DNA]</scope>
    <source>
        <strain evidence="10 11">JCM 15089</strain>
    </source>
</reference>
<keyword evidence="5" id="KW-0378">Hydrolase</keyword>
<keyword evidence="3" id="KW-0808">Transferase</keyword>
<dbReference type="InterPro" id="IPR050321">
    <property type="entry name" value="Glycosyltr_2/OpgH_subfam"/>
</dbReference>
<evidence type="ECO:0000256" key="4">
    <source>
        <dbReference type="ARBA" id="ARBA00022692"/>
    </source>
</evidence>
<keyword evidence="2" id="KW-0328">Glycosyltransferase</keyword>
<feature type="transmembrane region" description="Helical" evidence="8">
    <location>
        <begin position="728"/>
        <end position="748"/>
    </location>
</feature>
<feature type="transmembrane region" description="Helical" evidence="8">
    <location>
        <begin position="357"/>
        <end position="381"/>
    </location>
</feature>
<dbReference type="InterPro" id="IPR017853">
    <property type="entry name" value="GH"/>
</dbReference>
<evidence type="ECO:0000259" key="9">
    <source>
        <dbReference type="Pfam" id="PF00535"/>
    </source>
</evidence>
<feature type="domain" description="Glycosyltransferase 2-like" evidence="9">
    <location>
        <begin position="435"/>
        <end position="607"/>
    </location>
</feature>
<dbReference type="Gene3D" id="3.20.20.80">
    <property type="entry name" value="Glycosidases"/>
    <property type="match status" value="1"/>
</dbReference>
<dbReference type="SUPFAM" id="SSF53448">
    <property type="entry name" value="Nucleotide-diphospho-sugar transferases"/>
    <property type="match status" value="1"/>
</dbReference>
<dbReference type="InterPro" id="IPR000490">
    <property type="entry name" value="Glyco_hydro_17"/>
</dbReference>
<evidence type="ECO:0000256" key="8">
    <source>
        <dbReference type="SAM" id="Phobius"/>
    </source>
</evidence>
<comment type="caution">
    <text evidence="10">The sequence shown here is derived from an EMBL/GenBank/DDBJ whole genome shotgun (WGS) entry which is preliminary data.</text>
</comment>
<feature type="transmembrane region" description="Helical" evidence="8">
    <location>
        <begin position="387"/>
        <end position="416"/>
    </location>
</feature>
<dbReference type="PROSITE" id="PS00587">
    <property type="entry name" value="GLYCOSYL_HYDROL_F17"/>
    <property type="match status" value="1"/>
</dbReference>
<gene>
    <name evidence="10" type="primary">ndvB</name>
    <name evidence="10" type="ORF">GCM10008942_00050</name>
</gene>
<dbReference type="Pfam" id="PF00535">
    <property type="entry name" value="Glycos_transf_2"/>
    <property type="match status" value="1"/>
</dbReference>
<proteinExistence type="predicted"/>
<evidence type="ECO:0000313" key="11">
    <source>
        <dbReference type="Proteomes" id="UP001499951"/>
    </source>
</evidence>
<feature type="transmembrane region" description="Helical" evidence="8">
    <location>
        <begin position="326"/>
        <end position="345"/>
    </location>
</feature>
<comment type="subcellular location">
    <subcellularLocation>
        <location evidence="1">Membrane</location>
        <topology evidence="1">Multi-pass membrane protein</topology>
    </subcellularLocation>
</comment>
<dbReference type="RefSeq" id="WP_166930183.1">
    <property type="nucleotide sequence ID" value="NZ_BAAADD010000001.1"/>
</dbReference>
<evidence type="ECO:0000256" key="1">
    <source>
        <dbReference type="ARBA" id="ARBA00004141"/>
    </source>
</evidence>
<evidence type="ECO:0000256" key="6">
    <source>
        <dbReference type="ARBA" id="ARBA00022989"/>
    </source>
</evidence>
<dbReference type="Gene3D" id="3.90.550.10">
    <property type="entry name" value="Spore Coat Polysaccharide Biosynthesis Protein SpsA, Chain A"/>
    <property type="match status" value="1"/>
</dbReference>
<feature type="transmembrane region" description="Helical" evidence="8">
    <location>
        <begin position="760"/>
        <end position="781"/>
    </location>
</feature>
<protein>
    <submittedName>
        <fullName evidence="10">Glycosyltransferase NdvB</fullName>
    </submittedName>
</protein>
<feature type="transmembrane region" description="Helical" evidence="8">
    <location>
        <begin position="835"/>
        <end position="858"/>
    </location>
</feature>
<dbReference type="SUPFAM" id="SSF51445">
    <property type="entry name" value="(Trans)glycosidases"/>
    <property type="match status" value="1"/>
</dbReference>
<organism evidence="10 11">
    <name type="scientific">Rhizomicrobium electricum</name>
    <dbReference type="NCBI Taxonomy" id="480070"/>
    <lineage>
        <taxon>Bacteria</taxon>
        <taxon>Pseudomonadati</taxon>
        <taxon>Pseudomonadota</taxon>
        <taxon>Alphaproteobacteria</taxon>
        <taxon>Micropepsales</taxon>
        <taxon>Micropepsaceae</taxon>
        <taxon>Rhizomicrobium</taxon>
    </lineage>
</organism>
<name>A0ABN1DYL7_9PROT</name>
<evidence type="ECO:0000313" key="10">
    <source>
        <dbReference type="EMBL" id="GAA0555600.1"/>
    </source>
</evidence>
<dbReference type="PANTHER" id="PTHR43867:SF4">
    <property type="entry name" value="BETA-(1-3)-GLUCOSYL TRANSFERASE"/>
    <property type="match status" value="1"/>
</dbReference>
<dbReference type="Proteomes" id="UP001499951">
    <property type="component" value="Unassembled WGS sequence"/>
</dbReference>
<evidence type="ECO:0000256" key="3">
    <source>
        <dbReference type="ARBA" id="ARBA00022679"/>
    </source>
</evidence>
<keyword evidence="11" id="KW-1185">Reference proteome</keyword>
<feature type="transmembrane region" description="Helical" evidence="8">
    <location>
        <begin position="695"/>
        <end position="716"/>
    </location>
</feature>
<keyword evidence="4 8" id="KW-0812">Transmembrane</keyword>
<dbReference type="PANTHER" id="PTHR43867">
    <property type="entry name" value="CELLULOSE SYNTHASE CATALYTIC SUBUNIT A [UDP-FORMING]"/>
    <property type="match status" value="1"/>
</dbReference>